<organism evidence="1 2">
    <name type="scientific">Leptospira interrogans serovar Bataviae</name>
    <dbReference type="NCBI Taxonomy" id="312175"/>
    <lineage>
        <taxon>Bacteria</taxon>
        <taxon>Pseudomonadati</taxon>
        <taxon>Spirochaetota</taxon>
        <taxon>Spirochaetia</taxon>
        <taxon>Leptospirales</taxon>
        <taxon>Leptospiraceae</taxon>
        <taxon>Leptospira</taxon>
    </lineage>
</organism>
<evidence type="ECO:0000313" key="2">
    <source>
        <dbReference type="Proteomes" id="UP000663255"/>
    </source>
</evidence>
<protein>
    <submittedName>
        <fullName evidence="1">Uncharacterized protein</fullName>
    </submittedName>
</protein>
<accession>A0AAP9WNI8</accession>
<dbReference type="Proteomes" id="UP000663255">
    <property type="component" value="Plasmid p1"/>
</dbReference>
<keyword evidence="1" id="KW-0614">Plasmid</keyword>
<dbReference type="RefSeq" id="WP_000660732.1">
    <property type="nucleotide sequence ID" value="NZ_CP043895.1"/>
</dbReference>
<dbReference type="EMBL" id="CP043895">
    <property type="protein sequence ID" value="QOI53023.1"/>
    <property type="molecule type" value="Genomic_DNA"/>
</dbReference>
<gene>
    <name evidence="1" type="ORF">Lepto1489_21880</name>
</gene>
<sequence>MKEKSYYISVGEPWDFVGPDGKNLINGKVLKKISPTCLVFKTNYLLEYEGSKSNILILSPRHYDSNFDDLNKEGDLVTINGGILFNKYSDNLTENELKNTAKFFVIGSIRLVKAF</sequence>
<name>A0AAP9WNI8_LEPIR</name>
<evidence type="ECO:0000313" key="1">
    <source>
        <dbReference type="EMBL" id="QOI53023.1"/>
    </source>
</evidence>
<geneLocation type="plasmid" evidence="1 2">
    <name>p1</name>
</geneLocation>
<reference evidence="1" key="1">
    <citation type="submission" date="2019-09" db="EMBL/GenBank/DDBJ databases">
        <title>Comparative Genomics of Leptospira interrogans Reveals Genome Plasticity - A Common Adaptive Strategy for Survival in Various Hosts.</title>
        <authorList>
            <person name="Ramli S.R."/>
            <person name="Bunk B."/>
            <person name="Goris M."/>
            <person name="Bhuju S."/>
            <person name="Jarek M."/>
            <person name="Sproer C."/>
            <person name="Mustakim S."/>
            <person name="Strommenger B."/>
            <person name="Pessler F."/>
        </authorList>
    </citation>
    <scope>NUCLEOTIDE SEQUENCE</scope>
    <source>
        <strain evidence="1">1489</strain>
        <plasmid evidence="1">p1</plasmid>
    </source>
</reference>
<dbReference type="AlphaFoldDB" id="A0AAP9WNI8"/>
<proteinExistence type="predicted"/>